<sequence>MNPQLKCDTAPETREDGDGRRRGPRHMEVCIRTACAKVAAKRAMWARTGAPTASRGCRPSPQGLARPAWRASRHLQALRTRGPRRRDGRTRNSSDEGHARTMATRSGKTAAVEKLVLGLSLRPCTRAHPGRLQPSHCSVSCVRGRQWCRAQLLAAAVAASELPPLLLLRFRWCLRFCSICLLIASAERHASRGLVAPGLTIDAPYEVLPPNGRTTPPASSLHCTSSTSPASSEGSTNVVSRVAAPRSGGRASEAISSNSNNIPAPCISQELPVTVSAGCGRVRRSYPRTLRRPCHCQWHLNISPESPTWRADVHPGGVAVLMDAGCGYEKWVDARSPSNASWPGRTVAEICWMCGRDRCWLF</sequence>
<keyword evidence="3" id="KW-1185">Reference proteome</keyword>
<accession>A0A5C3PM26</accession>
<feature type="region of interest" description="Disordered" evidence="1">
    <location>
        <begin position="207"/>
        <end position="243"/>
    </location>
</feature>
<feature type="compositionally biased region" description="Basic and acidic residues" evidence="1">
    <location>
        <begin position="9"/>
        <end position="24"/>
    </location>
</feature>
<evidence type="ECO:0000313" key="2">
    <source>
        <dbReference type="EMBL" id="TFK89989.1"/>
    </source>
</evidence>
<protein>
    <submittedName>
        <fullName evidence="2">Uncharacterized protein</fullName>
    </submittedName>
</protein>
<feature type="compositionally biased region" description="Basic and acidic residues" evidence="1">
    <location>
        <begin position="89"/>
        <end position="99"/>
    </location>
</feature>
<evidence type="ECO:0000313" key="3">
    <source>
        <dbReference type="Proteomes" id="UP000308197"/>
    </source>
</evidence>
<feature type="region of interest" description="Disordered" evidence="1">
    <location>
        <begin position="49"/>
        <end position="106"/>
    </location>
</feature>
<dbReference type="EMBL" id="ML211058">
    <property type="protein sequence ID" value="TFK89989.1"/>
    <property type="molecule type" value="Genomic_DNA"/>
</dbReference>
<feature type="region of interest" description="Disordered" evidence="1">
    <location>
        <begin position="1"/>
        <end position="24"/>
    </location>
</feature>
<reference evidence="2 3" key="1">
    <citation type="journal article" date="2019" name="Nat. Ecol. Evol.">
        <title>Megaphylogeny resolves global patterns of mushroom evolution.</title>
        <authorList>
            <person name="Varga T."/>
            <person name="Krizsan K."/>
            <person name="Foldi C."/>
            <person name="Dima B."/>
            <person name="Sanchez-Garcia M."/>
            <person name="Sanchez-Ramirez S."/>
            <person name="Szollosi G.J."/>
            <person name="Szarkandi J.G."/>
            <person name="Papp V."/>
            <person name="Albert L."/>
            <person name="Andreopoulos W."/>
            <person name="Angelini C."/>
            <person name="Antonin V."/>
            <person name="Barry K.W."/>
            <person name="Bougher N.L."/>
            <person name="Buchanan P."/>
            <person name="Buyck B."/>
            <person name="Bense V."/>
            <person name="Catcheside P."/>
            <person name="Chovatia M."/>
            <person name="Cooper J."/>
            <person name="Damon W."/>
            <person name="Desjardin D."/>
            <person name="Finy P."/>
            <person name="Geml J."/>
            <person name="Haridas S."/>
            <person name="Hughes K."/>
            <person name="Justo A."/>
            <person name="Karasinski D."/>
            <person name="Kautmanova I."/>
            <person name="Kiss B."/>
            <person name="Kocsube S."/>
            <person name="Kotiranta H."/>
            <person name="LaButti K.M."/>
            <person name="Lechner B.E."/>
            <person name="Liimatainen K."/>
            <person name="Lipzen A."/>
            <person name="Lukacs Z."/>
            <person name="Mihaltcheva S."/>
            <person name="Morgado L.N."/>
            <person name="Niskanen T."/>
            <person name="Noordeloos M.E."/>
            <person name="Ohm R.A."/>
            <person name="Ortiz-Santana B."/>
            <person name="Ovrebo C."/>
            <person name="Racz N."/>
            <person name="Riley R."/>
            <person name="Savchenko A."/>
            <person name="Shiryaev A."/>
            <person name="Soop K."/>
            <person name="Spirin V."/>
            <person name="Szebenyi C."/>
            <person name="Tomsovsky M."/>
            <person name="Tulloss R.E."/>
            <person name="Uehling J."/>
            <person name="Grigoriev I.V."/>
            <person name="Vagvolgyi C."/>
            <person name="Papp T."/>
            <person name="Martin F.M."/>
            <person name="Miettinen O."/>
            <person name="Hibbett D.S."/>
            <person name="Nagy L.G."/>
        </authorList>
    </citation>
    <scope>NUCLEOTIDE SEQUENCE [LARGE SCALE GENOMIC DNA]</scope>
    <source>
        <strain evidence="2 3">HHB13444</strain>
    </source>
</reference>
<dbReference type="Proteomes" id="UP000308197">
    <property type="component" value="Unassembled WGS sequence"/>
</dbReference>
<gene>
    <name evidence="2" type="ORF">K466DRAFT_408377</name>
</gene>
<name>A0A5C3PM26_9APHY</name>
<dbReference type="AlphaFoldDB" id="A0A5C3PM26"/>
<dbReference type="InParanoid" id="A0A5C3PM26"/>
<feature type="compositionally biased region" description="Low complexity" evidence="1">
    <location>
        <begin position="219"/>
        <end position="236"/>
    </location>
</feature>
<evidence type="ECO:0000256" key="1">
    <source>
        <dbReference type="SAM" id="MobiDB-lite"/>
    </source>
</evidence>
<organism evidence="2 3">
    <name type="scientific">Polyporus arcularius HHB13444</name>
    <dbReference type="NCBI Taxonomy" id="1314778"/>
    <lineage>
        <taxon>Eukaryota</taxon>
        <taxon>Fungi</taxon>
        <taxon>Dikarya</taxon>
        <taxon>Basidiomycota</taxon>
        <taxon>Agaricomycotina</taxon>
        <taxon>Agaricomycetes</taxon>
        <taxon>Polyporales</taxon>
        <taxon>Polyporaceae</taxon>
        <taxon>Polyporus</taxon>
    </lineage>
</organism>
<proteinExistence type="predicted"/>